<accession>A0A6C7E8A5</accession>
<dbReference type="AlphaFoldDB" id="A0A6C7E8A5"/>
<dbReference type="GO" id="GO:0006508">
    <property type="term" value="P:proteolysis"/>
    <property type="evidence" value="ECO:0007669"/>
    <property type="project" value="InterPro"/>
</dbReference>
<dbReference type="InterPro" id="IPR011042">
    <property type="entry name" value="6-blade_b-propeller_TolB-like"/>
</dbReference>
<dbReference type="PANTHER" id="PTHR43056:SF5">
    <property type="entry name" value="PEPTIDASE S9 PROLYL OLIGOPEPTIDASE CATALYTIC DOMAIN-CONTAINING PROTEIN"/>
    <property type="match status" value="1"/>
</dbReference>
<proteinExistence type="predicted"/>
<gene>
    <name evidence="2" type="ORF">YM304_10710</name>
</gene>
<organism evidence="2 3">
    <name type="scientific">Ilumatobacter coccineus (strain NBRC 103263 / KCTC 29153 / YM16-304)</name>
    <dbReference type="NCBI Taxonomy" id="1313172"/>
    <lineage>
        <taxon>Bacteria</taxon>
        <taxon>Bacillati</taxon>
        <taxon>Actinomycetota</taxon>
        <taxon>Acidimicrobiia</taxon>
        <taxon>Acidimicrobiales</taxon>
        <taxon>Ilumatobacteraceae</taxon>
        <taxon>Ilumatobacter</taxon>
    </lineage>
</organism>
<keyword evidence="3" id="KW-1185">Reference proteome</keyword>
<dbReference type="InterPro" id="IPR050585">
    <property type="entry name" value="Xaa-Pro_dipeptidyl-ppase/CocE"/>
</dbReference>
<dbReference type="SUPFAM" id="SSF82171">
    <property type="entry name" value="DPP6 N-terminal domain-like"/>
    <property type="match status" value="1"/>
</dbReference>
<evidence type="ECO:0000259" key="1">
    <source>
        <dbReference type="Pfam" id="PF00326"/>
    </source>
</evidence>
<dbReference type="GO" id="GO:0008236">
    <property type="term" value="F:serine-type peptidase activity"/>
    <property type="evidence" value="ECO:0007669"/>
    <property type="project" value="InterPro"/>
</dbReference>
<dbReference type="EMBL" id="AP012057">
    <property type="protein sequence ID" value="BAN01385.1"/>
    <property type="molecule type" value="Genomic_DNA"/>
</dbReference>
<dbReference type="Gene3D" id="2.120.10.30">
    <property type="entry name" value="TolB, C-terminal domain"/>
    <property type="match status" value="1"/>
</dbReference>
<sequence length="608" mass="64976">MGFASPYDSGVLDPIPLSLVQSGIDLTEPKPVPGGGAVSWVQRWGRQSAIVIQHLDRRPPRLLSHGPDPAPGRGLGGACYTWTGGGAELVYVTSEGSLWLQPSDGSAGRMVTSIEGSCRAPAVDSMTAGGTSEFVVYVVDEARVMSTSLSSGETQRLDDGRHEFCFDPCVSPDGTMVSWAGWSPPDMPWDGAVRVDCSLATGAISITGIDDAAIQQPRFAPDGRPMHVHDGSGWLNVYLGGDTVVAESLEHAGPTWGMGNRSYDVSPDGARVAFTRNEAGHGSLNVVDLSSGEVERLGRGVHGHVMWLPDGESVVALRSGARTPTQVVIYEVGGGEATRRPLAVGPNEAWSSRDLPEPELVACESSDASATLHARRFVAGEGRTICWVHGGPTDQWQVEWRPRFSYWLSRGWDILVVDPRGTTGHGREYQQALHGGWGRLDVDDTADLLACSHSQGWSSPDRTVMMGGSSGGLTVLGVLADHGHLVAGGVASYPVSDLLALTEVTHRFEAHYTDTLVGPLPESADRYTELSPIHRADRIVQPVLVFHGTDDPVVPIEQSTALVERIRAVGGDIDYVVYDGEGHGFRDPVNVADEYARTEVFLDRIVGG</sequence>
<dbReference type="InterPro" id="IPR029058">
    <property type="entry name" value="AB_hydrolase_fold"/>
</dbReference>
<dbReference type="Proteomes" id="UP000011863">
    <property type="component" value="Chromosome"/>
</dbReference>
<dbReference type="PANTHER" id="PTHR43056">
    <property type="entry name" value="PEPTIDASE S9 PROLYL OLIGOPEPTIDASE"/>
    <property type="match status" value="1"/>
</dbReference>
<dbReference type="KEGG" id="aym:YM304_10710"/>
<evidence type="ECO:0000313" key="2">
    <source>
        <dbReference type="EMBL" id="BAN01385.1"/>
    </source>
</evidence>
<dbReference type="SUPFAM" id="SSF53474">
    <property type="entry name" value="alpha/beta-Hydrolases"/>
    <property type="match status" value="1"/>
</dbReference>
<dbReference type="Pfam" id="PF00326">
    <property type="entry name" value="Peptidase_S9"/>
    <property type="match status" value="1"/>
</dbReference>
<protein>
    <submittedName>
        <fullName evidence="2">Peptidase S09 family protein</fullName>
    </submittedName>
</protein>
<feature type="domain" description="Peptidase S9 prolyl oligopeptidase catalytic" evidence="1">
    <location>
        <begin position="403"/>
        <end position="607"/>
    </location>
</feature>
<dbReference type="InterPro" id="IPR001375">
    <property type="entry name" value="Peptidase_S9_cat"/>
</dbReference>
<dbReference type="Gene3D" id="3.40.50.1820">
    <property type="entry name" value="alpha/beta hydrolase"/>
    <property type="match status" value="1"/>
</dbReference>
<name>A0A6C7E8A5_ILUCY</name>
<evidence type="ECO:0000313" key="3">
    <source>
        <dbReference type="Proteomes" id="UP000011863"/>
    </source>
</evidence>
<reference evidence="2 3" key="1">
    <citation type="journal article" date="2013" name="Int. J. Syst. Evol. Microbiol.">
        <title>Ilumatobacter nonamiense sp. nov. and Ilumatobacter coccineum sp. nov., isolated from seashore sand.</title>
        <authorList>
            <person name="Matsumoto A."/>
            <person name="Kasai H."/>
            <person name="Matsuo Y."/>
            <person name="Shizuri Y."/>
            <person name="Ichikawa N."/>
            <person name="Fujita N."/>
            <person name="Omura S."/>
            <person name="Takahashi Y."/>
        </authorList>
    </citation>
    <scope>NUCLEOTIDE SEQUENCE [LARGE SCALE GENOMIC DNA]</scope>
    <source>
        <strain evidence="3">NBRC 103263 / KCTC 29153 / YM16-304</strain>
    </source>
</reference>